<organism evidence="2">
    <name type="scientific">Schistosoma japonicum</name>
    <name type="common">Blood fluke</name>
    <dbReference type="NCBI Taxonomy" id="6182"/>
    <lineage>
        <taxon>Eukaryota</taxon>
        <taxon>Metazoa</taxon>
        <taxon>Spiralia</taxon>
        <taxon>Lophotrochozoa</taxon>
        <taxon>Platyhelminthes</taxon>
        <taxon>Trematoda</taxon>
        <taxon>Digenea</taxon>
        <taxon>Strigeidida</taxon>
        <taxon>Schistosomatoidea</taxon>
        <taxon>Schistosomatidae</taxon>
        <taxon>Schistosoma</taxon>
    </lineage>
</organism>
<feature type="signal peptide" evidence="1">
    <location>
        <begin position="1"/>
        <end position="17"/>
    </location>
</feature>
<evidence type="ECO:0000256" key="1">
    <source>
        <dbReference type="SAM" id="SignalP"/>
    </source>
</evidence>
<accession>Q5D994</accession>
<dbReference type="EMBL" id="AY815880">
    <property type="protein sequence ID" value="AAW27612.1"/>
    <property type="molecule type" value="mRNA"/>
</dbReference>
<feature type="chain" id="PRO_5004255265" evidence="1">
    <location>
        <begin position="18"/>
        <end position="118"/>
    </location>
</feature>
<reference evidence="2" key="2">
    <citation type="journal article" date="2006" name="PLoS Pathog.">
        <title>New perspectives on host-parasite interplay by comparative transcriptomic and proteomic analyses of Schistosoma japonicum.</title>
        <authorList>
            <person name="Liu F."/>
            <person name="Lu J."/>
            <person name="Hu W."/>
            <person name="Wang S.Y."/>
            <person name="Cui S.J."/>
            <person name="Chi M."/>
            <person name="Yan Q."/>
            <person name="Wang X.R."/>
            <person name="Song H.D."/>
            <person name="Xu X.N."/>
            <person name="Wang J.J."/>
            <person name="Zhang X.L."/>
            <person name="Zhang X."/>
            <person name="Wang Z.Q."/>
            <person name="Xue C.L."/>
            <person name="Brindley P.J."/>
            <person name="McManus D.P."/>
            <person name="Yang P.Y."/>
            <person name="Feng Z."/>
            <person name="Chen Z."/>
            <person name="Han Z.G."/>
        </authorList>
    </citation>
    <scope>NUCLEOTIDE SEQUENCE</scope>
</reference>
<keyword evidence="1" id="KW-0732">Signal</keyword>
<protein>
    <submittedName>
        <fullName evidence="2">SJCHGC03161 protein</fullName>
    </submittedName>
</protein>
<evidence type="ECO:0000313" key="2">
    <source>
        <dbReference type="EMBL" id="AAW27612.1"/>
    </source>
</evidence>
<sequence length="118" mass="13663">MTFFVLFVSLLIYFCKGFIYYQSNSGCHHTNHCNEFKPLLIENISAAISLLHDITQLTKLRLYNAYISVLTINSIMIYNSSKTGDNYLTSDKSELHQSPIRTRILRTFRSHCRADCCN</sequence>
<reference evidence="2" key="1">
    <citation type="submission" date="2004-11" db="EMBL/GenBank/DDBJ databases">
        <title>The full-length cDNA sequences of Schistosoma japonicum genes.</title>
        <authorList>
            <person name="Han Z."/>
        </authorList>
    </citation>
    <scope>NUCLEOTIDE SEQUENCE</scope>
</reference>
<name>Q5D994_SCHJA</name>
<proteinExistence type="evidence at transcript level"/>
<dbReference type="AlphaFoldDB" id="Q5D994"/>